<evidence type="ECO:0000256" key="2">
    <source>
        <dbReference type="ARBA" id="ARBA00022475"/>
    </source>
</evidence>
<evidence type="ECO:0000256" key="5">
    <source>
        <dbReference type="ARBA" id="ARBA00023136"/>
    </source>
</evidence>
<dbReference type="InterPro" id="IPR037185">
    <property type="entry name" value="EmrE-like"/>
</dbReference>
<feature type="transmembrane region" description="Helical" evidence="6">
    <location>
        <begin position="184"/>
        <end position="202"/>
    </location>
</feature>
<reference evidence="8" key="1">
    <citation type="submission" date="2022-03" db="EMBL/GenBank/DDBJ databases">
        <title>Description of Abyssus ytuae gen. nov., sp. nov., a novel member of the family Flavobacteriaceae isolated from the sediment of Mariana Trench.</title>
        <authorList>
            <person name="Zhang J."/>
            <person name="Xu X."/>
        </authorList>
    </citation>
    <scope>NUCLEOTIDE SEQUENCE</scope>
    <source>
        <strain evidence="8">MT3330</strain>
    </source>
</reference>
<evidence type="ECO:0000259" key="7">
    <source>
        <dbReference type="Pfam" id="PF00892"/>
    </source>
</evidence>
<dbReference type="PANTHER" id="PTHR32322">
    <property type="entry name" value="INNER MEMBRANE TRANSPORTER"/>
    <property type="match status" value="1"/>
</dbReference>
<feature type="domain" description="EamA" evidence="7">
    <location>
        <begin position="6"/>
        <end position="139"/>
    </location>
</feature>
<organism evidence="8 9">
    <name type="scientific">Abyssalbus ytuae</name>
    <dbReference type="NCBI Taxonomy" id="2926907"/>
    <lineage>
        <taxon>Bacteria</taxon>
        <taxon>Pseudomonadati</taxon>
        <taxon>Bacteroidota</taxon>
        <taxon>Flavobacteriia</taxon>
        <taxon>Flavobacteriales</taxon>
        <taxon>Flavobacteriaceae</taxon>
        <taxon>Abyssalbus</taxon>
    </lineage>
</organism>
<feature type="transmembrane region" description="Helical" evidence="6">
    <location>
        <begin position="69"/>
        <end position="89"/>
    </location>
</feature>
<feature type="transmembrane region" description="Helical" evidence="6">
    <location>
        <begin position="247"/>
        <end position="266"/>
    </location>
</feature>
<feature type="transmembrane region" description="Helical" evidence="6">
    <location>
        <begin position="126"/>
        <end position="143"/>
    </location>
</feature>
<dbReference type="GO" id="GO:0005886">
    <property type="term" value="C:plasma membrane"/>
    <property type="evidence" value="ECO:0007669"/>
    <property type="project" value="UniProtKB-SubCell"/>
</dbReference>
<dbReference type="PANTHER" id="PTHR32322:SF18">
    <property type="entry name" value="S-ADENOSYLMETHIONINE_S-ADENOSYLHOMOCYSTEINE TRANSPORTER"/>
    <property type="match status" value="1"/>
</dbReference>
<evidence type="ECO:0000313" key="8">
    <source>
        <dbReference type="EMBL" id="UOB19158.1"/>
    </source>
</evidence>
<feature type="transmembrane region" description="Helical" evidence="6">
    <location>
        <begin position="35"/>
        <end position="57"/>
    </location>
</feature>
<keyword evidence="3 6" id="KW-0812">Transmembrane</keyword>
<evidence type="ECO:0000256" key="6">
    <source>
        <dbReference type="SAM" id="Phobius"/>
    </source>
</evidence>
<feature type="transmembrane region" description="Helical" evidence="6">
    <location>
        <begin position="272"/>
        <end position="290"/>
    </location>
</feature>
<feature type="transmembrane region" description="Helical" evidence="6">
    <location>
        <begin position="149"/>
        <end position="172"/>
    </location>
</feature>
<dbReference type="KEGG" id="fbm:MQE35_07630"/>
<sequence length="297" mass="32607">MNKRTFALLAGFGATLIYGLNFTIAKSVMPEHIKPFGFILLRVIGASVLFWITSLFYKEEKVHTSDWPRFVAVSVFGMAANMLSFFKGLDMTTPINGAVIMTSSPILVLILSVLIIKEKITWTKSLGVFTGLVGALILILYGAGTNEHATNITVGNFLIFINATCYGLYLILAKPLTKKYHTFTILKWAFLIGIVINLPFTITEFSEVGWTTLPLKAILAMIFVVAGSTYLTYLLNVFALNQLKASTLSAFIYLQPFIATVFAVAVGSDTLSLIKIAAALMIFVGVYLVTKRVKTSK</sequence>
<dbReference type="Pfam" id="PF00892">
    <property type="entry name" value="EamA"/>
    <property type="match status" value="2"/>
</dbReference>
<accession>A0A9E6ZUH5</accession>
<dbReference type="SUPFAM" id="SSF103481">
    <property type="entry name" value="Multidrug resistance efflux transporter EmrE"/>
    <property type="match status" value="2"/>
</dbReference>
<dbReference type="InterPro" id="IPR050638">
    <property type="entry name" value="AA-Vitamin_Transporters"/>
</dbReference>
<dbReference type="RefSeq" id="WP_255845775.1">
    <property type="nucleotide sequence ID" value="NZ_CP094358.1"/>
</dbReference>
<proteinExistence type="predicted"/>
<evidence type="ECO:0000256" key="4">
    <source>
        <dbReference type="ARBA" id="ARBA00022989"/>
    </source>
</evidence>
<evidence type="ECO:0000256" key="1">
    <source>
        <dbReference type="ARBA" id="ARBA00004651"/>
    </source>
</evidence>
<name>A0A9E6ZUH5_9FLAO</name>
<keyword evidence="2" id="KW-1003">Cell membrane</keyword>
<dbReference type="Proteomes" id="UP000831290">
    <property type="component" value="Chromosome"/>
</dbReference>
<keyword evidence="4 6" id="KW-1133">Transmembrane helix</keyword>
<feature type="transmembrane region" description="Helical" evidence="6">
    <location>
        <begin position="95"/>
        <end position="114"/>
    </location>
</feature>
<feature type="transmembrane region" description="Helical" evidence="6">
    <location>
        <begin position="214"/>
        <end position="235"/>
    </location>
</feature>
<protein>
    <submittedName>
        <fullName evidence="8">DMT family transporter</fullName>
    </submittedName>
</protein>
<evidence type="ECO:0000313" key="9">
    <source>
        <dbReference type="Proteomes" id="UP000831290"/>
    </source>
</evidence>
<dbReference type="AlphaFoldDB" id="A0A9E6ZUH5"/>
<keyword evidence="5 6" id="KW-0472">Membrane</keyword>
<comment type="subcellular location">
    <subcellularLocation>
        <location evidence="1">Cell membrane</location>
        <topology evidence="1">Multi-pass membrane protein</topology>
    </subcellularLocation>
</comment>
<feature type="domain" description="EamA" evidence="7">
    <location>
        <begin position="155"/>
        <end position="290"/>
    </location>
</feature>
<dbReference type="EMBL" id="CP094358">
    <property type="protein sequence ID" value="UOB19158.1"/>
    <property type="molecule type" value="Genomic_DNA"/>
</dbReference>
<gene>
    <name evidence="8" type="ORF">MQE35_07630</name>
</gene>
<evidence type="ECO:0000256" key="3">
    <source>
        <dbReference type="ARBA" id="ARBA00022692"/>
    </source>
</evidence>
<dbReference type="InterPro" id="IPR000620">
    <property type="entry name" value="EamA_dom"/>
</dbReference>
<keyword evidence="9" id="KW-1185">Reference proteome</keyword>